<evidence type="ECO:0000256" key="3">
    <source>
        <dbReference type="ARBA" id="ARBA00022741"/>
    </source>
</evidence>
<keyword evidence="5" id="KW-0630">Potassium</keyword>
<gene>
    <name evidence="9" type="ORF">GCM10010964_22920</name>
</gene>
<sequence>MAAAALELVALPGIPMVRAGDDLAALIADGFARAGIAPRPGDVLVVAQKVVSKAEGRMVDLAAVAPSPRAVALAGEVRKDPRLVEVILSESVRVVRARPGLLIVEHRLGFVMANAGVDRSNVAPQDGAERVLLLPRDPDASAEALRARLGLPVVINDSFGRAWRRGTVGVAIGAAGLPALLDLRGRPDLFGRRLEVSITGFADEIAAAASLLMGQGAEARPVVLVRGLVWDAPPTAATELVRPAEEDLFR</sequence>
<keyword evidence="7" id="KW-0464">Manganese</keyword>
<dbReference type="RefSeq" id="WP_188900281.1">
    <property type="nucleotide sequence ID" value="NZ_BMKS01000006.1"/>
</dbReference>
<keyword evidence="4" id="KW-0460">Magnesium</keyword>
<dbReference type="Proteomes" id="UP000597507">
    <property type="component" value="Unassembled WGS sequence"/>
</dbReference>
<dbReference type="SUPFAM" id="SSF144010">
    <property type="entry name" value="CofE-like"/>
    <property type="match status" value="1"/>
</dbReference>
<evidence type="ECO:0000256" key="1">
    <source>
        <dbReference type="ARBA" id="ARBA00022598"/>
    </source>
</evidence>
<evidence type="ECO:0000256" key="4">
    <source>
        <dbReference type="ARBA" id="ARBA00022842"/>
    </source>
</evidence>
<keyword evidence="6" id="KW-0342">GTP-binding</keyword>
<organism evidence="9 10">
    <name type="scientific">Caldovatus sediminis</name>
    <dbReference type="NCBI Taxonomy" id="2041189"/>
    <lineage>
        <taxon>Bacteria</taxon>
        <taxon>Pseudomonadati</taxon>
        <taxon>Pseudomonadota</taxon>
        <taxon>Alphaproteobacteria</taxon>
        <taxon>Acetobacterales</taxon>
        <taxon>Roseomonadaceae</taxon>
        <taxon>Caldovatus</taxon>
    </lineage>
</organism>
<dbReference type="NCBIfam" id="TIGR01916">
    <property type="entry name" value="F420_cofE"/>
    <property type="match status" value="1"/>
</dbReference>
<keyword evidence="10" id="KW-1185">Reference proteome</keyword>
<dbReference type="Gene3D" id="3.30.1330.100">
    <property type="entry name" value="CofE-like"/>
    <property type="match status" value="1"/>
</dbReference>
<keyword evidence="2" id="KW-0479">Metal-binding</keyword>
<comment type="caution">
    <text evidence="9">The sequence shown here is derived from an EMBL/GenBank/DDBJ whole genome shotgun (WGS) entry which is preliminary data.</text>
</comment>
<dbReference type="EMBL" id="BMKS01000006">
    <property type="protein sequence ID" value="GGG34403.1"/>
    <property type="molecule type" value="Genomic_DNA"/>
</dbReference>
<feature type="domain" description="Coenzyme F420:L-glutamate ligase-like" evidence="8">
    <location>
        <begin position="14"/>
        <end position="227"/>
    </location>
</feature>
<dbReference type="InterPro" id="IPR002847">
    <property type="entry name" value="F420-0_gamma-glut_ligase-dom"/>
</dbReference>
<dbReference type="InterPro" id="IPR008225">
    <property type="entry name" value="F420-0_g-glutamyl_ligase"/>
</dbReference>
<evidence type="ECO:0000256" key="5">
    <source>
        <dbReference type="ARBA" id="ARBA00022958"/>
    </source>
</evidence>
<keyword evidence="3" id="KW-0547">Nucleotide-binding</keyword>
<dbReference type="Gene3D" id="3.90.1660.10">
    <property type="entry name" value="CofE-like domain"/>
    <property type="match status" value="1"/>
</dbReference>
<dbReference type="PANTHER" id="PTHR47917:SF1">
    <property type="entry name" value="COENZYME F420:L-GLUTAMATE LIGASE"/>
    <property type="match status" value="1"/>
</dbReference>
<reference evidence="9 10" key="1">
    <citation type="journal article" date="2014" name="Int. J. Syst. Evol. Microbiol.">
        <title>Complete genome sequence of Corynebacterium casei LMG S-19264T (=DSM 44701T), isolated from a smear-ripened cheese.</title>
        <authorList>
            <consortium name="US DOE Joint Genome Institute (JGI-PGF)"/>
            <person name="Walter F."/>
            <person name="Albersmeier A."/>
            <person name="Kalinowski J."/>
            <person name="Ruckert C."/>
        </authorList>
    </citation>
    <scope>NUCLEOTIDE SEQUENCE [LARGE SCALE GENOMIC DNA]</scope>
    <source>
        <strain evidence="9 10">CGMCC 1.16330</strain>
    </source>
</reference>
<dbReference type="GO" id="GO:0046872">
    <property type="term" value="F:metal ion binding"/>
    <property type="evidence" value="ECO:0007669"/>
    <property type="project" value="UniProtKB-KW"/>
</dbReference>
<name>A0A8J2ZBW8_9PROT</name>
<dbReference type="Pfam" id="PF01996">
    <property type="entry name" value="F420_ligase"/>
    <property type="match status" value="1"/>
</dbReference>
<evidence type="ECO:0000313" key="10">
    <source>
        <dbReference type="Proteomes" id="UP000597507"/>
    </source>
</evidence>
<dbReference type="PANTHER" id="PTHR47917">
    <property type="match status" value="1"/>
</dbReference>
<keyword evidence="1 9" id="KW-0436">Ligase</keyword>
<dbReference type="GO" id="GO:0052618">
    <property type="term" value="F:coenzyme F420-0:L-glutamate ligase activity"/>
    <property type="evidence" value="ECO:0007669"/>
    <property type="project" value="TreeGrafter"/>
</dbReference>
<evidence type="ECO:0000256" key="2">
    <source>
        <dbReference type="ARBA" id="ARBA00022723"/>
    </source>
</evidence>
<evidence type="ECO:0000256" key="7">
    <source>
        <dbReference type="ARBA" id="ARBA00023211"/>
    </source>
</evidence>
<evidence type="ECO:0000313" key="9">
    <source>
        <dbReference type="EMBL" id="GGG34403.1"/>
    </source>
</evidence>
<dbReference type="GO" id="GO:0005525">
    <property type="term" value="F:GTP binding"/>
    <property type="evidence" value="ECO:0007669"/>
    <property type="project" value="UniProtKB-KW"/>
</dbReference>
<evidence type="ECO:0000259" key="8">
    <source>
        <dbReference type="Pfam" id="PF01996"/>
    </source>
</evidence>
<dbReference type="AlphaFoldDB" id="A0A8J2ZBW8"/>
<evidence type="ECO:0000256" key="6">
    <source>
        <dbReference type="ARBA" id="ARBA00023134"/>
    </source>
</evidence>
<accession>A0A8J2ZBW8</accession>
<proteinExistence type="predicted"/>
<protein>
    <submittedName>
        <fullName evidence="9">F420-0--gamma-glutamyl ligase</fullName>
    </submittedName>
</protein>